<sequence length="316" mass="36915">MIIKKRTFPRDIEQLQAIERRLHDNHPQLPKVKEHLKTRLSGHKGELALNFPLSYLPEHYRIFHHLRLYDGTHYFQIDCLILTNQWILIVEAKNIGGELFYNQRFNFLSRTWDEGPQTFSDPVLQVRRHRRQLQQWVHIKSFPDIPIYCLVANSHPGTSINTDDPSLDIVIRTEALPEKVVEISSEHDELQKLSTSSLHLLSSELLSDHTENEFDYIKYFSLSIKDFKRGVFCTNCNALPMKRKRGTWQCGICLHKDPRAHIPALGDYSLLVGHRINNLQARSFLLINSPSAMQNILRDMNLRSKGENKGRVYFLL</sequence>
<dbReference type="AlphaFoldDB" id="A0A1H0HCQ7"/>
<dbReference type="Proteomes" id="UP000198860">
    <property type="component" value="Unassembled WGS sequence"/>
</dbReference>
<gene>
    <name evidence="2" type="ORF">SAMN05421677_103124</name>
</gene>
<dbReference type="InterPro" id="IPR011528">
    <property type="entry name" value="NERD"/>
</dbReference>
<dbReference type="Pfam" id="PF08378">
    <property type="entry name" value="NERD"/>
    <property type="match status" value="1"/>
</dbReference>
<name>A0A1H0HCQ7_HALAD</name>
<evidence type="ECO:0000313" key="2">
    <source>
        <dbReference type="EMBL" id="SDO16671.1"/>
    </source>
</evidence>
<proteinExistence type="predicted"/>
<protein>
    <submittedName>
        <fullName evidence="2">Nuclease-related domain-containing protein</fullName>
    </submittedName>
</protein>
<dbReference type="STRING" id="240303.SAMN05421677_103124"/>
<dbReference type="RefSeq" id="WP_167356002.1">
    <property type="nucleotide sequence ID" value="NZ_FNIZ01000003.1"/>
</dbReference>
<accession>A0A1H0HCQ7</accession>
<evidence type="ECO:0000313" key="3">
    <source>
        <dbReference type="Proteomes" id="UP000198860"/>
    </source>
</evidence>
<feature type="domain" description="NERD" evidence="1">
    <location>
        <begin position="41"/>
        <end position="156"/>
    </location>
</feature>
<organism evidence="2 3">
    <name type="scientific">Halobacillus aidingensis</name>
    <dbReference type="NCBI Taxonomy" id="240303"/>
    <lineage>
        <taxon>Bacteria</taxon>
        <taxon>Bacillati</taxon>
        <taxon>Bacillota</taxon>
        <taxon>Bacilli</taxon>
        <taxon>Bacillales</taxon>
        <taxon>Bacillaceae</taxon>
        <taxon>Halobacillus</taxon>
    </lineage>
</organism>
<keyword evidence="3" id="KW-1185">Reference proteome</keyword>
<dbReference type="PROSITE" id="PS50965">
    <property type="entry name" value="NERD"/>
    <property type="match status" value="1"/>
</dbReference>
<dbReference type="EMBL" id="FNIZ01000003">
    <property type="protein sequence ID" value="SDO16671.1"/>
    <property type="molecule type" value="Genomic_DNA"/>
</dbReference>
<evidence type="ECO:0000259" key="1">
    <source>
        <dbReference type="PROSITE" id="PS50965"/>
    </source>
</evidence>
<reference evidence="3" key="1">
    <citation type="submission" date="2016-10" db="EMBL/GenBank/DDBJ databases">
        <authorList>
            <person name="Varghese N."/>
            <person name="Submissions S."/>
        </authorList>
    </citation>
    <scope>NUCLEOTIDE SEQUENCE [LARGE SCALE GENOMIC DNA]</scope>
    <source>
        <strain evidence="3">CGMCC 1.3703</strain>
    </source>
</reference>